<dbReference type="GO" id="GO:0005829">
    <property type="term" value="C:cytosol"/>
    <property type="evidence" value="ECO:0007669"/>
    <property type="project" value="TreeGrafter"/>
</dbReference>
<evidence type="ECO:0000259" key="5">
    <source>
        <dbReference type="Pfam" id="PF01212"/>
    </source>
</evidence>
<dbReference type="InterPro" id="IPR015424">
    <property type="entry name" value="PyrdxlP-dep_Trfase"/>
</dbReference>
<dbReference type="CDD" id="cd06502">
    <property type="entry name" value="TA_like"/>
    <property type="match status" value="1"/>
</dbReference>
<dbReference type="PANTHER" id="PTHR48097">
    <property type="entry name" value="L-THREONINE ALDOLASE-RELATED"/>
    <property type="match status" value="1"/>
</dbReference>
<protein>
    <recommendedName>
        <fullName evidence="5">Aromatic amino acid beta-eliminating lyase/threonine aldolase domain-containing protein</fullName>
    </recommendedName>
</protein>
<dbReference type="NCBIfam" id="NF007825">
    <property type="entry name" value="PRK10534.1"/>
    <property type="match status" value="1"/>
</dbReference>
<gene>
    <name evidence="6" type="ORF">METZ01_LOCUS66911</name>
</gene>
<evidence type="ECO:0000256" key="4">
    <source>
        <dbReference type="ARBA" id="ARBA00023239"/>
    </source>
</evidence>
<evidence type="ECO:0000256" key="1">
    <source>
        <dbReference type="ARBA" id="ARBA00001933"/>
    </source>
</evidence>
<dbReference type="InterPro" id="IPR023603">
    <property type="entry name" value="Low_specificity_L-TA-like"/>
</dbReference>
<dbReference type="GO" id="GO:0006567">
    <property type="term" value="P:L-threonine catabolic process"/>
    <property type="evidence" value="ECO:0007669"/>
    <property type="project" value="TreeGrafter"/>
</dbReference>
<evidence type="ECO:0000256" key="3">
    <source>
        <dbReference type="ARBA" id="ARBA00022898"/>
    </source>
</evidence>
<dbReference type="GO" id="GO:0006545">
    <property type="term" value="P:glycine biosynthetic process"/>
    <property type="evidence" value="ECO:0007669"/>
    <property type="project" value="TreeGrafter"/>
</dbReference>
<sequence length="327" mass="35432">MLDAMATAKVGDDVFQEDPTVQKLENLAAEKTGKEAAVFVPSGTMGNLISVLSHCGRGDEILLGNKSHISLYEVGGVSALGGVHPRTLPNNNDGTISIEILEKGIRHSDIHSPPTRLICLENTHNLCQGSPIHPEYMMSVWNLAKKYGLKIHLDGARIFNAAVALKMPVSKLTEKVDSVMFCLSKGLSAPVGSLVCGSSEFIDKARKARKMVGGGMRQAGYLAAAGIISLVNLVDRLQEDHENAKMLATQISQIEGIELDKSKIKTNIIFFKLTGLDGEAFLQQLEKKQIKILMTDPDAGMFRAVLHREVSKEQVGTVIESFKSILA</sequence>
<dbReference type="Gene3D" id="3.90.1150.10">
    <property type="entry name" value="Aspartate Aminotransferase, domain 1"/>
    <property type="match status" value="1"/>
</dbReference>
<keyword evidence="3" id="KW-0663">Pyridoxal phosphate</keyword>
<comment type="cofactor">
    <cofactor evidence="1">
        <name>pyridoxal 5'-phosphate</name>
        <dbReference type="ChEBI" id="CHEBI:597326"/>
    </cofactor>
</comment>
<dbReference type="PIRSF" id="PIRSF017617">
    <property type="entry name" value="Thr_aldolase"/>
    <property type="match status" value="1"/>
</dbReference>
<evidence type="ECO:0000313" key="6">
    <source>
        <dbReference type="EMBL" id="SVA14057.1"/>
    </source>
</evidence>
<proteinExistence type="inferred from homology"/>
<dbReference type="Pfam" id="PF01212">
    <property type="entry name" value="Beta_elim_lyase"/>
    <property type="match status" value="1"/>
</dbReference>
<dbReference type="EMBL" id="UINC01004401">
    <property type="protein sequence ID" value="SVA14057.1"/>
    <property type="molecule type" value="Genomic_DNA"/>
</dbReference>
<dbReference type="InterPro" id="IPR001597">
    <property type="entry name" value="ArAA_b-elim_lyase/Thr_aldolase"/>
</dbReference>
<dbReference type="PANTHER" id="PTHR48097:SF9">
    <property type="entry name" value="L-THREONINE ALDOLASE"/>
    <property type="match status" value="1"/>
</dbReference>
<feature type="domain" description="Aromatic amino acid beta-eliminating lyase/threonine aldolase" evidence="5">
    <location>
        <begin position="1"/>
        <end position="272"/>
    </location>
</feature>
<dbReference type="FunFam" id="3.40.640.10:FF:000030">
    <property type="entry name" value="Low-specificity L-threonine aldolase"/>
    <property type="match status" value="1"/>
</dbReference>
<dbReference type="InterPro" id="IPR015422">
    <property type="entry name" value="PyrdxlP-dep_Trfase_small"/>
</dbReference>
<dbReference type="FunFam" id="3.90.1150.10:FF:000041">
    <property type="entry name" value="Low-specificity L-threonine aldolase"/>
    <property type="match status" value="1"/>
</dbReference>
<organism evidence="6">
    <name type="scientific">marine metagenome</name>
    <dbReference type="NCBI Taxonomy" id="408172"/>
    <lineage>
        <taxon>unclassified sequences</taxon>
        <taxon>metagenomes</taxon>
        <taxon>ecological metagenomes</taxon>
    </lineage>
</organism>
<dbReference type="SUPFAM" id="SSF53383">
    <property type="entry name" value="PLP-dependent transferases"/>
    <property type="match status" value="1"/>
</dbReference>
<dbReference type="AlphaFoldDB" id="A0A381TH09"/>
<dbReference type="GO" id="GO:0008732">
    <property type="term" value="F:L-allo-threonine aldolase activity"/>
    <property type="evidence" value="ECO:0007669"/>
    <property type="project" value="TreeGrafter"/>
</dbReference>
<evidence type="ECO:0000256" key="2">
    <source>
        <dbReference type="ARBA" id="ARBA00006966"/>
    </source>
</evidence>
<keyword evidence="4" id="KW-0456">Lyase</keyword>
<reference evidence="6" key="1">
    <citation type="submission" date="2018-05" db="EMBL/GenBank/DDBJ databases">
        <authorList>
            <person name="Lanie J.A."/>
            <person name="Ng W.-L."/>
            <person name="Kazmierczak K.M."/>
            <person name="Andrzejewski T.M."/>
            <person name="Davidsen T.M."/>
            <person name="Wayne K.J."/>
            <person name="Tettelin H."/>
            <person name="Glass J.I."/>
            <person name="Rusch D."/>
            <person name="Podicherti R."/>
            <person name="Tsui H.-C.T."/>
            <person name="Winkler M.E."/>
        </authorList>
    </citation>
    <scope>NUCLEOTIDE SEQUENCE</scope>
</reference>
<dbReference type="InterPro" id="IPR015421">
    <property type="entry name" value="PyrdxlP-dep_Trfase_major"/>
</dbReference>
<dbReference type="NCBIfam" id="NF041359">
    <property type="entry name" value="GntG_guanitoxin"/>
    <property type="match status" value="1"/>
</dbReference>
<accession>A0A381TH09</accession>
<comment type="similarity">
    <text evidence="2">Belongs to the threonine aldolase family.</text>
</comment>
<dbReference type="Gene3D" id="3.40.640.10">
    <property type="entry name" value="Type I PLP-dependent aspartate aminotransferase-like (Major domain)"/>
    <property type="match status" value="1"/>
</dbReference>
<name>A0A381TH09_9ZZZZ</name>